<feature type="transmembrane region" description="Helical" evidence="2">
    <location>
        <begin position="158"/>
        <end position="181"/>
    </location>
</feature>
<feature type="transmembrane region" description="Helical" evidence="2">
    <location>
        <begin position="67"/>
        <end position="88"/>
    </location>
</feature>
<dbReference type="InterPro" id="IPR050706">
    <property type="entry name" value="Cyclic-di-GMP_PDE-like"/>
</dbReference>
<proteinExistence type="predicted"/>
<dbReference type="AlphaFoldDB" id="A0A919P0E5"/>
<sequence>MLGSVPVWVTVLQLLTAGLVGGFAVLQWVWWRDGISRAEATWSMAWSVDICLMLLAGGLYAVAPSGVVREVLVFAHSLLLGGFLLLALPATRALGRGPSVRWWMIATAALLVVRAVLWWTPLDGSRDAAPSPLAVALLLTPTAVVVAYVVVAVGRTRLTALGALLVTAGAESLGLMTLGIVMPGHVVSTRATALWAVPLALGLQALGLVRLRQAQHAARRQHRMRDSLAALSNTAWFAKDADALLLKARDDVRAVLGDETIEGSLRPISHGRYVAELFSPAKVEHGPRERAFLVDMAQLVATAAERYHLTDRLNQTAFADPLTGLPNRRSVQRHLADMLDRANVERTRVSLVYCDLDGFKRVNDVLGHSAGDAMLMRVADYLRSIATGEDTFVGRLGGDEFVMVVSRAPQDVDLVVLARRIREGFIDRALGSRPARLTVGVATWVPGDIVDADALVSHADTAMLEAKRSRTGFRVFDRALRRRVEADRHRRVALETAVEDGHFTAYYQPVVDARTLEVVQVEALARWDHHGHLILPADWLELAEESGLIVPIGLSVLSHARRSLERFQVPVAVNIAARQLAEPDALEQIETAWGDAYWEHLTLEITESALVSTSTAVPVLSELRARGVQIAVDDFGTGYSSMSRLSRLPVDSLKIDRSFVRDVGTERGQGVVRAIIALAETHGLDVVAEGVEQASDLTVLVDLGVGRVQGNFLGRAAPNLPVRGPRPVTEAIPVVPDRPHNVRPIGVPRPAPAPEGGRVGVARRTR</sequence>
<dbReference type="GO" id="GO:0071111">
    <property type="term" value="F:cyclic-guanylate-specific phosphodiesterase activity"/>
    <property type="evidence" value="ECO:0007669"/>
    <property type="project" value="InterPro"/>
</dbReference>
<dbReference type="NCBIfam" id="TIGR00254">
    <property type="entry name" value="GGDEF"/>
    <property type="match status" value="1"/>
</dbReference>
<evidence type="ECO:0008006" key="7">
    <source>
        <dbReference type="Google" id="ProtNLM"/>
    </source>
</evidence>
<dbReference type="InterPro" id="IPR043128">
    <property type="entry name" value="Rev_trsase/Diguanyl_cyclase"/>
</dbReference>
<feature type="domain" description="EAL" evidence="3">
    <location>
        <begin position="487"/>
        <end position="730"/>
    </location>
</feature>
<evidence type="ECO:0000313" key="6">
    <source>
        <dbReference type="Proteomes" id="UP000632740"/>
    </source>
</evidence>
<dbReference type="SUPFAM" id="SSF141868">
    <property type="entry name" value="EAL domain-like"/>
    <property type="match status" value="1"/>
</dbReference>
<dbReference type="SMART" id="SM00052">
    <property type="entry name" value="EAL"/>
    <property type="match status" value="1"/>
</dbReference>
<keyword evidence="6" id="KW-1185">Reference proteome</keyword>
<protein>
    <recommendedName>
        <fullName evidence="7">EAL domain-containing protein</fullName>
    </recommendedName>
</protein>
<dbReference type="RefSeq" id="WP_239069924.1">
    <property type="nucleotide sequence ID" value="NZ_BONK01000003.1"/>
</dbReference>
<evidence type="ECO:0000256" key="2">
    <source>
        <dbReference type="SAM" id="Phobius"/>
    </source>
</evidence>
<dbReference type="InterPro" id="IPR000160">
    <property type="entry name" value="GGDEF_dom"/>
</dbReference>
<keyword evidence="2" id="KW-1133">Transmembrane helix</keyword>
<feature type="region of interest" description="Disordered" evidence="1">
    <location>
        <begin position="736"/>
        <end position="766"/>
    </location>
</feature>
<dbReference type="Gene3D" id="3.30.70.270">
    <property type="match status" value="1"/>
</dbReference>
<feature type="transmembrane region" description="Helical" evidence="2">
    <location>
        <begin position="42"/>
        <end position="61"/>
    </location>
</feature>
<dbReference type="SUPFAM" id="SSF55073">
    <property type="entry name" value="Nucleotide cyclase"/>
    <property type="match status" value="1"/>
</dbReference>
<feature type="transmembrane region" description="Helical" evidence="2">
    <location>
        <begin position="6"/>
        <end position="30"/>
    </location>
</feature>
<dbReference type="Pfam" id="PF00990">
    <property type="entry name" value="GGDEF"/>
    <property type="match status" value="1"/>
</dbReference>
<dbReference type="PROSITE" id="PS50887">
    <property type="entry name" value="GGDEF"/>
    <property type="match status" value="1"/>
</dbReference>
<dbReference type="SMART" id="SM00267">
    <property type="entry name" value="GGDEF"/>
    <property type="match status" value="1"/>
</dbReference>
<dbReference type="InterPro" id="IPR029787">
    <property type="entry name" value="Nucleotide_cyclase"/>
</dbReference>
<dbReference type="PROSITE" id="PS50883">
    <property type="entry name" value="EAL"/>
    <property type="match status" value="1"/>
</dbReference>
<dbReference type="PANTHER" id="PTHR33121:SF79">
    <property type="entry name" value="CYCLIC DI-GMP PHOSPHODIESTERASE PDED-RELATED"/>
    <property type="match status" value="1"/>
</dbReference>
<dbReference type="PANTHER" id="PTHR33121">
    <property type="entry name" value="CYCLIC DI-GMP PHOSPHODIESTERASE PDEF"/>
    <property type="match status" value="1"/>
</dbReference>
<dbReference type="EMBL" id="BONK01000003">
    <property type="protein sequence ID" value="GIG20365.1"/>
    <property type="molecule type" value="Genomic_DNA"/>
</dbReference>
<keyword evidence="2" id="KW-0812">Transmembrane</keyword>
<keyword evidence="2" id="KW-0472">Membrane</keyword>
<dbReference type="InterPro" id="IPR001633">
    <property type="entry name" value="EAL_dom"/>
</dbReference>
<dbReference type="CDD" id="cd01948">
    <property type="entry name" value="EAL"/>
    <property type="match status" value="1"/>
</dbReference>
<comment type="caution">
    <text evidence="5">The sequence shown here is derived from an EMBL/GenBank/DDBJ whole genome shotgun (WGS) entry which is preliminary data.</text>
</comment>
<feature type="transmembrane region" description="Helical" evidence="2">
    <location>
        <begin position="132"/>
        <end position="151"/>
    </location>
</feature>
<dbReference type="Proteomes" id="UP000632740">
    <property type="component" value="Unassembled WGS sequence"/>
</dbReference>
<dbReference type="InterPro" id="IPR035919">
    <property type="entry name" value="EAL_sf"/>
</dbReference>
<feature type="domain" description="GGDEF" evidence="4">
    <location>
        <begin position="347"/>
        <end position="478"/>
    </location>
</feature>
<accession>A0A919P0E5</accession>
<evidence type="ECO:0000259" key="3">
    <source>
        <dbReference type="PROSITE" id="PS50883"/>
    </source>
</evidence>
<dbReference type="CDD" id="cd01949">
    <property type="entry name" value="GGDEF"/>
    <property type="match status" value="1"/>
</dbReference>
<dbReference type="Pfam" id="PF00563">
    <property type="entry name" value="EAL"/>
    <property type="match status" value="1"/>
</dbReference>
<evidence type="ECO:0000259" key="4">
    <source>
        <dbReference type="PROSITE" id="PS50887"/>
    </source>
</evidence>
<reference evidence="5" key="1">
    <citation type="submission" date="2021-01" db="EMBL/GenBank/DDBJ databases">
        <title>Whole genome shotgun sequence of Cellulomonas chitinilytica NBRC 110799.</title>
        <authorList>
            <person name="Komaki H."/>
            <person name="Tamura T."/>
        </authorList>
    </citation>
    <scope>NUCLEOTIDE SEQUENCE</scope>
    <source>
        <strain evidence="5">NBRC 110799</strain>
    </source>
</reference>
<name>A0A919P0E5_9CELL</name>
<dbReference type="Gene3D" id="3.20.20.450">
    <property type="entry name" value="EAL domain"/>
    <property type="match status" value="1"/>
</dbReference>
<feature type="transmembrane region" description="Helical" evidence="2">
    <location>
        <begin position="100"/>
        <end position="120"/>
    </location>
</feature>
<gene>
    <name evidence="5" type="ORF">Cch01nite_10890</name>
</gene>
<organism evidence="5 6">
    <name type="scientific">Cellulomonas chitinilytica</name>
    <dbReference type="NCBI Taxonomy" id="398759"/>
    <lineage>
        <taxon>Bacteria</taxon>
        <taxon>Bacillati</taxon>
        <taxon>Actinomycetota</taxon>
        <taxon>Actinomycetes</taxon>
        <taxon>Micrococcales</taxon>
        <taxon>Cellulomonadaceae</taxon>
        <taxon>Cellulomonas</taxon>
    </lineage>
</organism>
<evidence type="ECO:0000313" key="5">
    <source>
        <dbReference type="EMBL" id="GIG20365.1"/>
    </source>
</evidence>
<evidence type="ECO:0000256" key="1">
    <source>
        <dbReference type="SAM" id="MobiDB-lite"/>
    </source>
</evidence>